<dbReference type="GO" id="GO:0019450">
    <property type="term" value="P:L-cysteine catabolic process to pyruvate"/>
    <property type="evidence" value="ECO:0007669"/>
    <property type="project" value="TreeGrafter"/>
</dbReference>
<comment type="similarity">
    <text evidence="2 9">Belongs to the trans-sulfuration enzymes family.</text>
</comment>
<dbReference type="Gene3D" id="3.90.1150.10">
    <property type="entry name" value="Aspartate Aminotransferase, domain 1"/>
    <property type="match status" value="1"/>
</dbReference>
<evidence type="ECO:0000256" key="7">
    <source>
        <dbReference type="ARBA" id="ARBA00047625"/>
    </source>
</evidence>
<dbReference type="Gene3D" id="3.40.640.10">
    <property type="entry name" value="Type I PLP-dependent aspartate aminotransferase-like (Major domain)"/>
    <property type="match status" value="1"/>
</dbReference>
<dbReference type="EMBL" id="LT598479">
    <property type="protein sequence ID" value="SCU84456.1"/>
    <property type="molecule type" value="Genomic_DNA"/>
</dbReference>
<accession>A0A1G4J3Z0</accession>
<sequence length="398" mass="44000">MVHGKDISSLGLTTQLTLLGRDPDQQCGFVNPPLYKGSTVIHNTLDAVTNKGGRFWYGTAGTPTIENLENAWTQLTGAAGTVLSPTGLGSIALVLLSVVKSGDHILISDSVYQPTRNLCNGLLAKYNVSTEYYDPLLGDDIEKLIRPNTSMIFLESPGSQTMEMQDIPAITKVARKHGVKTVLDNTWATPLFYKAHAHGIDISIEAGTKYLGGHSDLLIGLTSANAECFPALRETYDDLSMMPGAEDCLAALKGLRYLHLRLKEAERKGLLLAKWLKNRPEVLQVRHPALEDCPGHEFFVRDYEGSTGVFTIVLREGFHKTNFKNMLEKTNVFRMGFSWGGYESLMTPVNPASYRTATNWEHKGFAIRLQVGMEDINDLKRDLNLAFERLTAPLGSRL</sequence>
<dbReference type="GO" id="GO:0030170">
    <property type="term" value="F:pyridoxal phosphate binding"/>
    <property type="evidence" value="ECO:0007669"/>
    <property type="project" value="InterPro"/>
</dbReference>
<dbReference type="SUPFAM" id="SSF53383">
    <property type="entry name" value="PLP-dependent transferases"/>
    <property type="match status" value="1"/>
</dbReference>
<dbReference type="OrthoDB" id="3512640at2759"/>
<evidence type="ECO:0000256" key="4">
    <source>
        <dbReference type="ARBA" id="ARBA00023239"/>
    </source>
</evidence>
<dbReference type="InterPro" id="IPR015424">
    <property type="entry name" value="PyrdxlP-dep_Trfase"/>
</dbReference>
<dbReference type="PIRSF" id="PIRSF001434">
    <property type="entry name" value="CGS"/>
    <property type="match status" value="1"/>
</dbReference>
<dbReference type="InterPro" id="IPR006233">
    <property type="entry name" value="Cys_b_lyase_bac"/>
</dbReference>
<dbReference type="InterPro" id="IPR015422">
    <property type="entry name" value="PyrdxlP-dep_Trfase_small"/>
</dbReference>
<keyword evidence="11" id="KW-1185">Reference proteome</keyword>
<dbReference type="PANTHER" id="PTHR43500">
    <property type="entry name" value="CYSTATHIONINE BETA-LYASE-RELATED"/>
    <property type="match status" value="1"/>
</dbReference>
<dbReference type="PANTHER" id="PTHR43500:SF1">
    <property type="entry name" value="CYSTATHIONINE BETA-LYASE-RELATED"/>
    <property type="match status" value="1"/>
</dbReference>
<dbReference type="PROSITE" id="PS00868">
    <property type="entry name" value="CYS_MET_METAB_PP"/>
    <property type="match status" value="1"/>
</dbReference>
<evidence type="ECO:0000256" key="2">
    <source>
        <dbReference type="ARBA" id="ARBA00009077"/>
    </source>
</evidence>
<dbReference type="Proteomes" id="UP000191144">
    <property type="component" value="Chromosome C"/>
</dbReference>
<dbReference type="FunFam" id="3.40.640.10:FF:000046">
    <property type="entry name" value="Cystathionine gamma-lyase"/>
    <property type="match status" value="1"/>
</dbReference>
<dbReference type="GO" id="GO:0047804">
    <property type="term" value="F:cysteine-S-conjugate beta-lyase activity"/>
    <property type="evidence" value="ECO:0007669"/>
    <property type="project" value="UniProtKB-EC"/>
</dbReference>
<dbReference type="InterPro" id="IPR054542">
    <property type="entry name" value="Cys_met_metab_PP"/>
</dbReference>
<evidence type="ECO:0000256" key="6">
    <source>
        <dbReference type="ARBA" id="ARBA00047517"/>
    </source>
</evidence>
<dbReference type="InterPro" id="IPR015421">
    <property type="entry name" value="PyrdxlP-dep_Trfase_major"/>
</dbReference>
<comment type="catalytic activity">
    <reaction evidence="6">
        <text>L,L-cystathionine + H2O = L-homocysteine + pyruvate + NH4(+)</text>
        <dbReference type="Rhea" id="RHEA:13965"/>
        <dbReference type="ChEBI" id="CHEBI:15361"/>
        <dbReference type="ChEBI" id="CHEBI:15377"/>
        <dbReference type="ChEBI" id="CHEBI:28938"/>
        <dbReference type="ChEBI" id="CHEBI:58161"/>
        <dbReference type="ChEBI" id="CHEBI:58199"/>
    </reaction>
</comment>
<evidence type="ECO:0000313" key="10">
    <source>
        <dbReference type="EMBL" id="SCU84456.1"/>
    </source>
</evidence>
<evidence type="ECO:0000256" key="3">
    <source>
        <dbReference type="ARBA" id="ARBA00022898"/>
    </source>
</evidence>
<dbReference type="InterPro" id="IPR000277">
    <property type="entry name" value="Cys/Met-Metab_PyrdxlP-dep_enz"/>
</dbReference>
<evidence type="ECO:0000256" key="9">
    <source>
        <dbReference type="RuleBase" id="RU362118"/>
    </source>
</evidence>
<dbReference type="GO" id="GO:0019346">
    <property type="term" value="P:transsulfuration"/>
    <property type="evidence" value="ECO:0007669"/>
    <property type="project" value="InterPro"/>
</dbReference>
<dbReference type="NCBIfam" id="TIGR01324">
    <property type="entry name" value="cysta_beta_ly_B"/>
    <property type="match status" value="1"/>
</dbReference>
<gene>
    <name evidence="10" type="ORF">LAME_0C09538G</name>
</gene>
<proteinExistence type="inferred from homology"/>
<keyword evidence="4" id="KW-0456">Lyase</keyword>
<evidence type="ECO:0000256" key="5">
    <source>
        <dbReference type="ARBA" id="ARBA00046315"/>
    </source>
</evidence>
<evidence type="ECO:0000313" key="11">
    <source>
        <dbReference type="Proteomes" id="UP000191144"/>
    </source>
</evidence>
<evidence type="ECO:0000256" key="8">
    <source>
        <dbReference type="PIRSR" id="PIRSR001434-2"/>
    </source>
</evidence>
<organism evidence="10 11">
    <name type="scientific">Lachancea meyersii CBS 8951</name>
    <dbReference type="NCBI Taxonomy" id="1266667"/>
    <lineage>
        <taxon>Eukaryota</taxon>
        <taxon>Fungi</taxon>
        <taxon>Dikarya</taxon>
        <taxon>Ascomycota</taxon>
        <taxon>Saccharomycotina</taxon>
        <taxon>Saccharomycetes</taxon>
        <taxon>Saccharomycetales</taxon>
        <taxon>Saccharomycetaceae</taxon>
        <taxon>Lachancea</taxon>
    </lineage>
</organism>
<protein>
    <submittedName>
        <fullName evidence="10">LAME_0C09538g1_1</fullName>
    </submittedName>
</protein>
<evidence type="ECO:0000256" key="1">
    <source>
        <dbReference type="ARBA" id="ARBA00001933"/>
    </source>
</evidence>
<name>A0A1G4J3Z0_9SACH</name>
<feature type="modified residue" description="N6-(pyridoxal phosphate)lysine" evidence="8">
    <location>
        <position position="209"/>
    </location>
</feature>
<comment type="catalytic activity">
    <reaction evidence="7">
        <text>an S-substituted L-cysteine + H2O = a thiol + pyruvate + NH4(+)</text>
        <dbReference type="Rhea" id="RHEA:18121"/>
        <dbReference type="ChEBI" id="CHEBI:15361"/>
        <dbReference type="ChEBI" id="CHEBI:15377"/>
        <dbReference type="ChEBI" id="CHEBI:28938"/>
        <dbReference type="ChEBI" id="CHEBI:29256"/>
        <dbReference type="ChEBI" id="CHEBI:58717"/>
        <dbReference type="EC" id="4.4.1.13"/>
    </reaction>
</comment>
<dbReference type="AlphaFoldDB" id="A0A1G4J3Z0"/>
<comment type="cofactor">
    <cofactor evidence="1 9">
        <name>pyridoxal 5'-phosphate</name>
        <dbReference type="ChEBI" id="CHEBI:597326"/>
    </cofactor>
</comment>
<comment type="pathway">
    <text evidence="5">Amino-acid biosynthesis; L-methionine biosynthesis via de novo pathway; L-homocysteine from L-cystathionine: step 1/1.</text>
</comment>
<keyword evidence="3 8" id="KW-0663">Pyridoxal phosphate</keyword>
<reference evidence="11" key="1">
    <citation type="submission" date="2016-03" db="EMBL/GenBank/DDBJ databases">
        <authorList>
            <person name="Devillers Hugo."/>
        </authorList>
    </citation>
    <scope>NUCLEOTIDE SEQUENCE [LARGE SCALE GENOMIC DNA]</scope>
</reference>
<dbReference type="Pfam" id="PF01053">
    <property type="entry name" value="Cys_Met_Meta_PP"/>
    <property type="match status" value="1"/>
</dbReference>